<dbReference type="GO" id="GO:0020037">
    <property type="term" value="F:heme binding"/>
    <property type="evidence" value="ECO:0007669"/>
    <property type="project" value="InterPro"/>
</dbReference>
<dbReference type="RefSeq" id="WP_312643881.1">
    <property type="nucleotide sequence ID" value="NZ_CP116967.1"/>
</dbReference>
<evidence type="ECO:0000313" key="11">
    <source>
        <dbReference type="EMBL" id="WNM58278.1"/>
    </source>
</evidence>
<name>A0AA96GG64_9BACT</name>
<keyword evidence="7 9" id="KW-1133">Transmembrane helix</keyword>
<dbReference type="PANTHER" id="PTHR30071">
    <property type="entry name" value="HEME EXPORTER PROTEIN C"/>
    <property type="match status" value="1"/>
</dbReference>
<feature type="transmembrane region" description="Helical" evidence="9">
    <location>
        <begin position="86"/>
        <end position="106"/>
    </location>
</feature>
<comment type="similarity">
    <text evidence="3">Belongs to the CcmC/CycZ/HelC family.</text>
</comment>
<evidence type="ECO:0000256" key="2">
    <source>
        <dbReference type="ARBA" id="ARBA00004141"/>
    </source>
</evidence>
<evidence type="ECO:0000256" key="3">
    <source>
        <dbReference type="ARBA" id="ARBA00005840"/>
    </source>
</evidence>
<keyword evidence="8 9" id="KW-0472">Membrane</keyword>
<dbReference type="AlphaFoldDB" id="A0AA96GG64"/>
<feature type="transmembrane region" description="Helical" evidence="9">
    <location>
        <begin position="118"/>
        <end position="136"/>
    </location>
</feature>
<dbReference type="PRINTS" id="PR01386">
    <property type="entry name" value="CCMCBIOGNSIS"/>
</dbReference>
<evidence type="ECO:0000256" key="1">
    <source>
        <dbReference type="ARBA" id="ARBA00002442"/>
    </source>
</evidence>
<evidence type="ECO:0000256" key="6">
    <source>
        <dbReference type="ARBA" id="ARBA00022748"/>
    </source>
</evidence>
<evidence type="ECO:0000256" key="9">
    <source>
        <dbReference type="SAM" id="Phobius"/>
    </source>
</evidence>
<dbReference type="PANTHER" id="PTHR30071:SF1">
    <property type="entry name" value="CYTOCHROME B_B6 PROTEIN-RELATED"/>
    <property type="match status" value="1"/>
</dbReference>
<evidence type="ECO:0000256" key="4">
    <source>
        <dbReference type="ARBA" id="ARBA00016463"/>
    </source>
</evidence>
<evidence type="ECO:0000256" key="7">
    <source>
        <dbReference type="ARBA" id="ARBA00022989"/>
    </source>
</evidence>
<reference evidence="11 12" key="1">
    <citation type="submission" date="2023-01" db="EMBL/GenBank/DDBJ databases">
        <title>Cultivation and genomic characterization of new, ubiquitous marine nitrite-oxidizing bacteria from the Nitrospirales.</title>
        <authorList>
            <person name="Mueller A.J."/>
            <person name="Daebeler A."/>
            <person name="Herbold C.W."/>
            <person name="Kirkegaard R.H."/>
            <person name="Daims H."/>
        </authorList>
    </citation>
    <scope>NUCLEOTIDE SEQUENCE [LARGE SCALE GENOMIC DNA]</scope>
    <source>
        <strain evidence="11 12">VA</strain>
    </source>
</reference>
<dbReference type="Proteomes" id="UP001302719">
    <property type="component" value="Chromosome"/>
</dbReference>
<keyword evidence="6" id="KW-0201">Cytochrome c-type biogenesis</keyword>
<feature type="transmembrane region" description="Helical" evidence="9">
    <location>
        <begin position="54"/>
        <end position="74"/>
    </location>
</feature>
<feature type="transmembrane region" description="Helical" evidence="9">
    <location>
        <begin position="191"/>
        <end position="211"/>
    </location>
</feature>
<gene>
    <name evidence="11" type="primary">ccmC</name>
    <name evidence="11" type="ORF">PP769_00530</name>
</gene>
<organism evidence="11 12">
    <name type="scientific">Candidatus Nitrospira allomarina</name>
    <dbReference type="NCBI Taxonomy" id="3020900"/>
    <lineage>
        <taxon>Bacteria</taxon>
        <taxon>Pseudomonadati</taxon>
        <taxon>Nitrospirota</taxon>
        <taxon>Nitrospiria</taxon>
        <taxon>Nitrospirales</taxon>
        <taxon>Nitrospiraceae</taxon>
        <taxon>Nitrospira</taxon>
    </lineage>
</organism>
<dbReference type="EMBL" id="CP116967">
    <property type="protein sequence ID" value="WNM58278.1"/>
    <property type="molecule type" value="Genomic_DNA"/>
</dbReference>
<evidence type="ECO:0000256" key="8">
    <source>
        <dbReference type="ARBA" id="ARBA00023136"/>
    </source>
</evidence>
<dbReference type="KEGG" id="nall:PP769_00530"/>
<keyword evidence="12" id="KW-1185">Reference proteome</keyword>
<feature type="transmembrane region" description="Helical" evidence="9">
    <location>
        <begin position="148"/>
        <end position="171"/>
    </location>
</feature>
<proteinExistence type="inferred from homology"/>
<sequence>MINRIIRQIQRYKGWFGGGAALCIFLGLYIGLLASPPDYYQGELVRIMYVHVPLAHTSTLAYSVLFFGSIWYLWKRDPLVDNMCQASASICALFTSLALVTGSIWAKPTWNTWWTWDPRLVSFTVLLLILGGYIMLRRLVDDRVQGGRYAAILAIVGGIDLPIIKFSVEWWRTLHQPMSFSTRGVSISEDILVPLTLMSIGCWLLFAYMVMVRTQILYLTDLLHAKKGRFLSQTHFSQTTP</sequence>
<evidence type="ECO:0000256" key="5">
    <source>
        <dbReference type="ARBA" id="ARBA00022692"/>
    </source>
</evidence>
<dbReference type="InterPro" id="IPR003557">
    <property type="entry name" value="Cyt_c_biogenesis_CcmC"/>
</dbReference>
<comment type="subcellular location">
    <subcellularLocation>
        <location evidence="2">Membrane</location>
        <topology evidence="2">Multi-pass membrane protein</topology>
    </subcellularLocation>
</comment>
<dbReference type="GO" id="GO:0017004">
    <property type="term" value="P:cytochrome complex assembly"/>
    <property type="evidence" value="ECO:0007669"/>
    <property type="project" value="UniProtKB-KW"/>
</dbReference>
<accession>A0AA96GG64</accession>
<dbReference type="NCBIfam" id="TIGR01191">
    <property type="entry name" value="ccmC"/>
    <property type="match status" value="1"/>
</dbReference>
<dbReference type="GO" id="GO:0015232">
    <property type="term" value="F:heme transmembrane transporter activity"/>
    <property type="evidence" value="ECO:0007669"/>
    <property type="project" value="InterPro"/>
</dbReference>
<feature type="domain" description="Cytochrome c assembly protein" evidence="10">
    <location>
        <begin position="21"/>
        <end position="175"/>
    </location>
</feature>
<comment type="function">
    <text evidence="1">Required for the export of heme to the periplasm for the biogenesis of c-type cytochromes.</text>
</comment>
<evidence type="ECO:0000313" key="12">
    <source>
        <dbReference type="Proteomes" id="UP001302719"/>
    </source>
</evidence>
<evidence type="ECO:0000259" key="10">
    <source>
        <dbReference type="Pfam" id="PF01578"/>
    </source>
</evidence>
<feature type="transmembrane region" description="Helical" evidence="9">
    <location>
        <begin position="12"/>
        <end position="34"/>
    </location>
</feature>
<dbReference type="InterPro" id="IPR045062">
    <property type="entry name" value="Cyt_c_biogenesis_CcsA/CcmC"/>
</dbReference>
<dbReference type="Pfam" id="PF01578">
    <property type="entry name" value="Cytochrom_C_asm"/>
    <property type="match status" value="1"/>
</dbReference>
<keyword evidence="5 9" id="KW-0812">Transmembrane</keyword>
<protein>
    <recommendedName>
        <fullName evidence="4">Heme exporter protein C</fullName>
    </recommendedName>
</protein>
<dbReference type="GO" id="GO:0005886">
    <property type="term" value="C:plasma membrane"/>
    <property type="evidence" value="ECO:0007669"/>
    <property type="project" value="TreeGrafter"/>
</dbReference>
<dbReference type="InterPro" id="IPR002541">
    <property type="entry name" value="Cyt_c_assembly"/>
</dbReference>